<reference evidence="2 3" key="1">
    <citation type="submission" date="2019-01" db="EMBL/GenBank/DDBJ databases">
        <title>Sequencing the genomes of 1000 actinobacteria strains.</title>
        <authorList>
            <person name="Klenk H.-P."/>
        </authorList>
    </citation>
    <scope>NUCLEOTIDE SEQUENCE [LARGE SCALE GENOMIC DNA]</scope>
    <source>
        <strain evidence="2 3">DSM 43925</strain>
    </source>
</reference>
<dbReference type="Proteomes" id="UP000284824">
    <property type="component" value="Unassembled WGS sequence"/>
</dbReference>
<organism evidence="2 3">
    <name type="scientific">Nonomuraea polychroma</name>
    <dbReference type="NCBI Taxonomy" id="46176"/>
    <lineage>
        <taxon>Bacteria</taxon>
        <taxon>Bacillati</taxon>
        <taxon>Actinomycetota</taxon>
        <taxon>Actinomycetes</taxon>
        <taxon>Streptosporangiales</taxon>
        <taxon>Streptosporangiaceae</taxon>
        <taxon>Nonomuraea</taxon>
    </lineage>
</organism>
<proteinExistence type="predicted"/>
<name>A0A438M1T2_9ACTN</name>
<keyword evidence="1" id="KW-0472">Membrane</keyword>
<gene>
    <name evidence="2" type="ORF">EDD27_2113</name>
</gene>
<comment type="caution">
    <text evidence="2">The sequence shown here is derived from an EMBL/GenBank/DDBJ whole genome shotgun (WGS) entry which is preliminary data.</text>
</comment>
<feature type="transmembrane region" description="Helical" evidence="1">
    <location>
        <begin position="102"/>
        <end position="124"/>
    </location>
</feature>
<dbReference type="AlphaFoldDB" id="A0A438M1T2"/>
<feature type="transmembrane region" description="Helical" evidence="1">
    <location>
        <begin position="62"/>
        <end position="82"/>
    </location>
</feature>
<keyword evidence="1" id="KW-1133">Transmembrane helix</keyword>
<feature type="transmembrane region" description="Helical" evidence="1">
    <location>
        <begin position="28"/>
        <end position="50"/>
    </location>
</feature>
<evidence type="ECO:0000313" key="3">
    <source>
        <dbReference type="Proteomes" id="UP000284824"/>
    </source>
</evidence>
<sequence>MVGALLSLPFSAVRVVESVETGQGEGRQLLAGALTVLSLPALCMVFGYFYPRVRGTTPIVKSLAFLAAAVFIQLPGIVGTLVVSMTADPNLADTTPPTPKEALAAVLVAVGNIAVVSIGLGLWWEWRLMALAGEPWARLRDIRTLRALAAPLAAVAIAVATTATTVLVNNVIAPLPTVQAPAPNAENTPRP</sequence>
<keyword evidence="3" id="KW-1185">Reference proteome</keyword>
<keyword evidence="1" id="KW-0812">Transmembrane</keyword>
<accession>A0A438M1T2</accession>
<dbReference type="EMBL" id="SAUN01000001">
    <property type="protein sequence ID" value="RVX39745.1"/>
    <property type="molecule type" value="Genomic_DNA"/>
</dbReference>
<protein>
    <submittedName>
        <fullName evidence="2">Uncharacterized protein</fullName>
    </submittedName>
</protein>
<evidence type="ECO:0000313" key="2">
    <source>
        <dbReference type="EMBL" id="RVX39745.1"/>
    </source>
</evidence>
<feature type="transmembrane region" description="Helical" evidence="1">
    <location>
        <begin position="145"/>
        <end position="168"/>
    </location>
</feature>
<evidence type="ECO:0000256" key="1">
    <source>
        <dbReference type="SAM" id="Phobius"/>
    </source>
</evidence>